<dbReference type="GeneTree" id="ENSGT00940000154392"/>
<keyword evidence="9" id="KW-0325">Glycoprotein</keyword>
<comment type="similarity">
    <text evidence="3 11">Belongs to the serpin family.</text>
</comment>
<evidence type="ECO:0000256" key="11">
    <source>
        <dbReference type="RuleBase" id="RU000411"/>
    </source>
</evidence>
<dbReference type="InterPro" id="IPR042178">
    <property type="entry name" value="Serpin_sf_1"/>
</dbReference>
<sequence length="475" mass="52672">MVICPFPVRGQNTVLSPPTFHKPGGGLCRIYRQQHPGNSCIRAGGGSGSTAHIPLSQADMRAERMGPLLALGLLVAGLCSRVHCLPENVTPEGQHKGTSVDDHALASSNTDFAFSLYKQLALKNPNKNVIFSPLSISIALAFLSLGARGPTVAEILEGLKFNLTETPETEIHQGFQHLLQTFNQPSNQLQLSVGNAMFVPEELTLLDKFRKDAEAFYASEVLPINFKESKAAIKLINEYVKNKTHGKIEKLFNDHDQLTDLILLNYIFFKAQWKTPFNPHRTYDSEFLVSKDKRVQVPMMTLGLETPYFRDEELGCTLVELTYTSNDSALFILPDEGKMQDLEAKLIPETLTRWRNSLQPRHIDKLSLPRFSISSDYQLKDILSHLGMKKIFTNDADFSGITNDHKPAVSQVVHKAVLDVGEEGTEGAAVTAVTMMTSALLGLTVSFNRPFLISIFCKDTQSIIFLAKVTNPKEA</sequence>
<dbReference type="InterPro" id="IPR000215">
    <property type="entry name" value="Serpin_fam"/>
</dbReference>
<reference evidence="13 14" key="1">
    <citation type="submission" date="2016-04" db="EMBL/GenBank/DDBJ databases">
        <title>Polished mammalian reference genomes with single-molecule sequencing and chromosome conformation capture applied to the Capra hircus genome.</title>
        <authorList>
            <person name="Bickhart D.M."/>
            <person name="Koren S."/>
            <person name="Rosen B."/>
            <person name="Hastie A."/>
            <person name="Liachko I."/>
            <person name="Sullivan S.T."/>
            <person name="Burton J."/>
            <person name="Sayre B.L."/>
            <person name="Huson H.J."/>
            <person name="Lee J."/>
            <person name="Lam E."/>
            <person name="Kelley C.M."/>
            <person name="Hutchison J.L."/>
            <person name="Zhou Y."/>
            <person name="Sun J."/>
            <person name="Crisa A."/>
            <person name="Schwartz J.C."/>
            <person name="Hammond J.A."/>
            <person name="Schroeder S.G."/>
            <person name="Liu G.E."/>
            <person name="Dunham M."/>
            <person name="Shendure J."/>
            <person name="Sonstegard T.S."/>
            <person name="Phillippy A.M."/>
            <person name="Van Tassell C.P."/>
            <person name="Smith T.P."/>
        </authorList>
    </citation>
    <scope>NUCLEOTIDE SEQUENCE [LARGE SCALE GENOMIC DNA]</scope>
</reference>
<dbReference type="GO" id="GO:0005615">
    <property type="term" value="C:extracellular space"/>
    <property type="evidence" value="ECO:0007669"/>
    <property type="project" value="InterPro"/>
</dbReference>
<evidence type="ECO:0000256" key="9">
    <source>
        <dbReference type="ARBA" id="ARBA00023180"/>
    </source>
</evidence>
<dbReference type="FunFam" id="2.30.39.10:FF:000002">
    <property type="entry name" value="Serpin family D member 1"/>
    <property type="match status" value="1"/>
</dbReference>
<dbReference type="OMA" id="SLQPRHI"/>
<protein>
    <recommendedName>
        <fullName evidence="12">Serpin domain-containing protein</fullName>
    </recommendedName>
</protein>
<dbReference type="GO" id="GO:0004867">
    <property type="term" value="F:serine-type endopeptidase inhibitor activity"/>
    <property type="evidence" value="ECO:0007669"/>
    <property type="project" value="UniProtKB-KW"/>
</dbReference>
<evidence type="ECO:0000259" key="12">
    <source>
        <dbReference type="SMART" id="SM00093"/>
    </source>
</evidence>
<keyword evidence="6" id="KW-0646">Protease inhibitor</keyword>
<name>A0A452DZU0_CAPHI</name>
<dbReference type="Ensembl" id="ENSCHIT00000012806.1">
    <property type="protein sequence ID" value="ENSCHIP00000005193.1"/>
    <property type="gene ID" value="ENSCHIG00000009304.1"/>
</dbReference>
<evidence type="ECO:0000313" key="13">
    <source>
        <dbReference type="Ensembl" id="ENSCHIP00000005193.1"/>
    </source>
</evidence>
<dbReference type="PANTHER" id="PTHR11461:SF145">
    <property type="entry name" value="ALPHA-1-ANTICHYMOTRYPSIN"/>
    <property type="match status" value="1"/>
</dbReference>
<evidence type="ECO:0000256" key="7">
    <source>
        <dbReference type="ARBA" id="ARBA00022729"/>
    </source>
</evidence>
<dbReference type="Gene3D" id="2.30.39.10">
    <property type="entry name" value="Alpha-1-antitrypsin, domain 1"/>
    <property type="match status" value="1"/>
</dbReference>
<dbReference type="CDD" id="cd19551">
    <property type="entry name" value="serpinA3_A1AC"/>
    <property type="match status" value="1"/>
</dbReference>
<reference evidence="13" key="2">
    <citation type="submission" date="2025-08" db="UniProtKB">
        <authorList>
            <consortium name="Ensembl"/>
        </authorList>
    </citation>
    <scope>IDENTIFICATION</scope>
</reference>
<gene>
    <name evidence="13" type="primary">LOC102174926</name>
</gene>
<keyword evidence="14" id="KW-1185">Reference proteome</keyword>
<dbReference type="Pfam" id="PF00079">
    <property type="entry name" value="Serpin"/>
    <property type="match status" value="1"/>
</dbReference>
<keyword evidence="8" id="KW-0722">Serine protease inhibitor</keyword>
<dbReference type="GO" id="GO:0042583">
    <property type="term" value="C:chromaffin granule"/>
    <property type="evidence" value="ECO:0007669"/>
    <property type="project" value="UniProtKB-SubCell"/>
</dbReference>
<keyword evidence="5" id="KW-0964">Secreted</keyword>
<feature type="domain" description="Serpin" evidence="12">
    <location>
        <begin position="114"/>
        <end position="472"/>
    </location>
</feature>
<dbReference type="PANTHER" id="PTHR11461">
    <property type="entry name" value="SERINE PROTEASE INHIBITOR, SERPIN"/>
    <property type="match status" value="1"/>
</dbReference>
<proteinExistence type="inferred from homology"/>
<reference evidence="13" key="3">
    <citation type="submission" date="2025-09" db="UniProtKB">
        <authorList>
            <consortium name="Ensembl"/>
        </authorList>
    </citation>
    <scope>IDENTIFICATION</scope>
</reference>
<evidence type="ECO:0000256" key="5">
    <source>
        <dbReference type="ARBA" id="ARBA00022525"/>
    </source>
</evidence>
<dbReference type="PROSITE" id="PS00284">
    <property type="entry name" value="SERPIN"/>
    <property type="match status" value="1"/>
</dbReference>
<evidence type="ECO:0000256" key="1">
    <source>
        <dbReference type="ARBA" id="ARBA00004248"/>
    </source>
</evidence>
<evidence type="ECO:0000256" key="10">
    <source>
        <dbReference type="ARBA" id="ARBA00023329"/>
    </source>
</evidence>
<dbReference type="SUPFAM" id="SSF56574">
    <property type="entry name" value="Serpins"/>
    <property type="match status" value="1"/>
</dbReference>
<dbReference type="EMBL" id="LWLT01000019">
    <property type="status" value="NOT_ANNOTATED_CDS"/>
    <property type="molecule type" value="Genomic_DNA"/>
</dbReference>
<dbReference type="FunFam" id="3.30.497.10:FF:000001">
    <property type="entry name" value="Serine protease inhibitor"/>
    <property type="match status" value="1"/>
</dbReference>
<evidence type="ECO:0000256" key="2">
    <source>
        <dbReference type="ARBA" id="ARBA00004613"/>
    </source>
</evidence>
<dbReference type="AlphaFoldDB" id="A0A452DZU0"/>
<dbReference type="SMART" id="SM00093">
    <property type="entry name" value="SERPIN"/>
    <property type="match status" value="1"/>
</dbReference>
<comment type="subcellular location">
    <subcellularLocation>
        <location evidence="1">Cytoplasmic vesicle</location>
        <location evidence="1">Secretory vesicle</location>
        <location evidence="1">Chromaffin granule</location>
    </subcellularLocation>
    <subcellularLocation>
        <location evidence="2">Secreted</location>
    </subcellularLocation>
</comment>
<dbReference type="InterPro" id="IPR023795">
    <property type="entry name" value="Serpin_CS"/>
</dbReference>
<organism evidence="13 14">
    <name type="scientific">Capra hircus</name>
    <name type="common">Goat</name>
    <dbReference type="NCBI Taxonomy" id="9925"/>
    <lineage>
        <taxon>Eukaryota</taxon>
        <taxon>Metazoa</taxon>
        <taxon>Chordata</taxon>
        <taxon>Craniata</taxon>
        <taxon>Vertebrata</taxon>
        <taxon>Euteleostomi</taxon>
        <taxon>Mammalia</taxon>
        <taxon>Eutheria</taxon>
        <taxon>Laurasiatheria</taxon>
        <taxon>Artiodactyla</taxon>
        <taxon>Ruminantia</taxon>
        <taxon>Pecora</taxon>
        <taxon>Bovidae</taxon>
        <taxon>Caprinae</taxon>
        <taxon>Capra</taxon>
    </lineage>
</organism>
<evidence type="ECO:0000256" key="3">
    <source>
        <dbReference type="ARBA" id="ARBA00009500"/>
    </source>
</evidence>
<dbReference type="Proteomes" id="UP000291000">
    <property type="component" value="Chromosome 21"/>
</dbReference>
<evidence type="ECO:0000256" key="8">
    <source>
        <dbReference type="ARBA" id="ARBA00022900"/>
    </source>
</evidence>
<evidence type="ECO:0000256" key="4">
    <source>
        <dbReference type="ARBA" id="ARBA00011738"/>
    </source>
</evidence>
<evidence type="ECO:0000313" key="14">
    <source>
        <dbReference type="Proteomes" id="UP000291000"/>
    </source>
</evidence>
<evidence type="ECO:0000256" key="6">
    <source>
        <dbReference type="ARBA" id="ARBA00022690"/>
    </source>
</evidence>
<accession>A0A452DZU0</accession>
<keyword evidence="10" id="KW-0968">Cytoplasmic vesicle</keyword>
<dbReference type="Bgee" id="ENSCHIG00000009304">
    <property type="expression patterns" value="Expressed in liver and 9 other cell types or tissues"/>
</dbReference>
<dbReference type="InterPro" id="IPR023796">
    <property type="entry name" value="Serpin_dom"/>
</dbReference>
<comment type="subunit">
    <text evidence="4">Homodimer.</text>
</comment>
<dbReference type="InterPro" id="IPR042185">
    <property type="entry name" value="Serpin_sf_2"/>
</dbReference>
<dbReference type="STRING" id="9925.ENSCHIP00000005193"/>
<dbReference type="Gene3D" id="3.30.497.10">
    <property type="entry name" value="Antithrombin, subunit I, domain 2"/>
    <property type="match status" value="1"/>
</dbReference>
<keyword evidence="7" id="KW-0732">Signal</keyword>
<dbReference type="InterPro" id="IPR036186">
    <property type="entry name" value="Serpin_sf"/>
</dbReference>